<dbReference type="InterPro" id="IPR036291">
    <property type="entry name" value="NAD(P)-bd_dom_sf"/>
</dbReference>
<accession>A0A9P9EUH0</accession>
<gene>
    <name evidence="5" type="ORF">B0J13DRAFT_474253</name>
</gene>
<dbReference type="GO" id="GO:0016491">
    <property type="term" value="F:oxidoreductase activity"/>
    <property type="evidence" value="ECO:0007669"/>
    <property type="project" value="UniProtKB-KW"/>
</dbReference>
<evidence type="ECO:0000256" key="1">
    <source>
        <dbReference type="ARBA" id="ARBA00006484"/>
    </source>
</evidence>
<dbReference type="CDD" id="cd05374">
    <property type="entry name" value="17beta-HSD-like_SDR_c"/>
    <property type="match status" value="1"/>
</dbReference>
<comment type="caution">
    <text evidence="5">The sequence shown here is derived from an EMBL/GenBank/DDBJ whole genome shotgun (WGS) entry which is preliminary data.</text>
</comment>
<dbReference type="Proteomes" id="UP000717696">
    <property type="component" value="Unassembled WGS sequence"/>
</dbReference>
<dbReference type="OrthoDB" id="1274115at2759"/>
<reference evidence="5" key="1">
    <citation type="journal article" date="2021" name="Nat. Commun.">
        <title>Genetic determinants of endophytism in the Arabidopsis root mycobiome.</title>
        <authorList>
            <person name="Mesny F."/>
            <person name="Miyauchi S."/>
            <person name="Thiergart T."/>
            <person name="Pickel B."/>
            <person name="Atanasova L."/>
            <person name="Karlsson M."/>
            <person name="Huettel B."/>
            <person name="Barry K.W."/>
            <person name="Haridas S."/>
            <person name="Chen C."/>
            <person name="Bauer D."/>
            <person name="Andreopoulos W."/>
            <person name="Pangilinan J."/>
            <person name="LaButti K."/>
            <person name="Riley R."/>
            <person name="Lipzen A."/>
            <person name="Clum A."/>
            <person name="Drula E."/>
            <person name="Henrissat B."/>
            <person name="Kohler A."/>
            <person name="Grigoriev I.V."/>
            <person name="Martin F.M."/>
            <person name="Hacquard S."/>
        </authorList>
    </citation>
    <scope>NUCLEOTIDE SEQUENCE</scope>
    <source>
        <strain evidence="5">MPI-CAGE-AT-0021</strain>
    </source>
</reference>
<sequence>MVSPVWLITGSSNGFGYLLSLRALGAGHRVISTVRDATKSAQAVRSIEQAGGKVIQLDMTEPKSSITQKIQDVEKNFGRIDYLVNNAGYSVLGAIELFTEAEAEHQIQTNLFGPLYATQAVLPGMRTRGSGTIINVSSVAGQDATPSCGLYAASKFGLEGITEALAKETKEFGINVLLVEPGAFRTNFLSASIRSDEVAEQAYKGTAVDAALKKFSAASGKQPGDPTKAVNIIFEVATGEGTAGGLKGKILRLPLGNDAFSRIQNKIHWVQQDLETSRQVGVTTDLDRE</sequence>
<dbReference type="InterPro" id="IPR051911">
    <property type="entry name" value="SDR_oxidoreductase"/>
</dbReference>
<dbReference type="SUPFAM" id="SSF51735">
    <property type="entry name" value="NAD(P)-binding Rossmann-fold domains"/>
    <property type="match status" value="1"/>
</dbReference>
<keyword evidence="3" id="KW-0560">Oxidoreductase</keyword>
<keyword evidence="6" id="KW-1185">Reference proteome</keyword>
<proteinExistence type="inferred from homology"/>
<evidence type="ECO:0000256" key="3">
    <source>
        <dbReference type="ARBA" id="ARBA00023002"/>
    </source>
</evidence>
<dbReference type="Pfam" id="PF00106">
    <property type="entry name" value="adh_short"/>
    <property type="match status" value="1"/>
</dbReference>
<evidence type="ECO:0000256" key="2">
    <source>
        <dbReference type="ARBA" id="ARBA00022857"/>
    </source>
</evidence>
<dbReference type="AlphaFoldDB" id="A0A9P9EUH0"/>
<protein>
    <submittedName>
        <fullName evidence="5">Uncharacterized protein</fullName>
    </submittedName>
</protein>
<evidence type="ECO:0000313" key="5">
    <source>
        <dbReference type="EMBL" id="KAH7145524.1"/>
    </source>
</evidence>
<dbReference type="InterPro" id="IPR020904">
    <property type="entry name" value="Sc_DH/Rdtase_CS"/>
</dbReference>
<dbReference type="InterPro" id="IPR002347">
    <property type="entry name" value="SDR_fam"/>
</dbReference>
<dbReference type="Gene3D" id="3.40.50.720">
    <property type="entry name" value="NAD(P)-binding Rossmann-like Domain"/>
    <property type="match status" value="1"/>
</dbReference>
<name>A0A9P9EUH0_9HYPO</name>
<dbReference type="PANTHER" id="PTHR43976:SF16">
    <property type="entry name" value="SHORT-CHAIN DEHYDROGENASE_REDUCTASE FAMILY PROTEIN"/>
    <property type="match status" value="1"/>
</dbReference>
<organism evidence="5 6">
    <name type="scientific">Dactylonectria estremocensis</name>
    <dbReference type="NCBI Taxonomy" id="1079267"/>
    <lineage>
        <taxon>Eukaryota</taxon>
        <taxon>Fungi</taxon>
        <taxon>Dikarya</taxon>
        <taxon>Ascomycota</taxon>
        <taxon>Pezizomycotina</taxon>
        <taxon>Sordariomycetes</taxon>
        <taxon>Hypocreomycetidae</taxon>
        <taxon>Hypocreales</taxon>
        <taxon>Nectriaceae</taxon>
        <taxon>Dactylonectria</taxon>
    </lineage>
</organism>
<dbReference type="PANTHER" id="PTHR43976">
    <property type="entry name" value="SHORT CHAIN DEHYDROGENASE"/>
    <property type="match status" value="1"/>
</dbReference>
<evidence type="ECO:0000256" key="4">
    <source>
        <dbReference type="RuleBase" id="RU000363"/>
    </source>
</evidence>
<dbReference type="EMBL" id="JAGMUU010000009">
    <property type="protein sequence ID" value="KAH7145524.1"/>
    <property type="molecule type" value="Genomic_DNA"/>
</dbReference>
<comment type="similarity">
    <text evidence="1 4">Belongs to the short-chain dehydrogenases/reductases (SDR) family.</text>
</comment>
<dbReference type="PRINTS" id="PR00080">
    <property type="entry name" value="SDRFAMILY"/>
</dbReference>
<dbReference type="PROSITE" id="PS00061">
    <property type="entry name" value="ADH_SHORT"/>
    <property type="match status" value="1"/>
</dbReference>
<dbReference type="PRINTS" id="PR00081">
    <property type="entry name" value="GDHRDH"/>
</dbReference>
<keyword evidence="2" id="KW-0521">NADP</keyword>
<evidence type="ECO:0000313" key="6">
    <source>
        <dbReference type="Proteomes" id="UP000717696"/>
    </source>
</evidence>